<name>A0A7X6GZ00_9RHOB</name>
<evidence type="ECO:0000259" key="7">
    <source>
        <dbReference type="PROSITE" id="PS50850"/>
    </source>
</evidence>
<dbReference type="InterPro" id="IPR020846">
    <property type="entry name" value="MFS_dom"/>
</dbReference>
<feature type="transmembrane region" description="Helical" evidence="6">
    <location>
        <begin position="367"/>
        <end position="386"/>
    </location>
</feature>
<keyword evidence="5 6" id="KW-0472">Membrane</keyword>
<evidence type="ECO:0000256" key="5">
    <source>
        <dbReference type="ARBA" id="ARBA00023136"/>
    </source>
</evidence>
<dbReference type="AlphaFoldDB" id="A0A7X6GZ00"/>
<comment type="caution">
    <text evidence="8">The sequence shown here is derived from an EMBL/GenBank/DDBJ whole genome shotgun (WGS) entry which is preliminary data.</text>
</comment>
<dbReference type="PANTHER" id="PTHR43124">
    <property type="entry name" value="PURINE EFFLUX PUMP PBUE"/>
    <property type="match status" value="1"/>
</dbReference>
<keyword evidence="9" id="KW-1185">Reference proteome</keyword>
<dbReference type="InterPro" id="IPR011701">
    <property type="entry name" value="MFS"/>
</dbReference>
<evidence type="ECO:0000313" key="8">
    <source>
        <dbReference type="EMBL" id="NKX44994.1"/>
    </source>
</evidence>
<proteinExistence type="predicted"/>
<dbReference type="EMBL" id="JAAZQQ010000003">
    <property type="protein sequence ID" value="NKX44994.1"/>
    <property type="molecule type" value="Genomic_DNA"/>
</dbReference>
<dbReference type="InterPro" id="IPR036259">
    <property type="entry name" value="MFS_trans_sf"/>
</dbReference>
<evidence type="ECO:0000256" key="2">
    <source>
        <dbReference type="ARBA" id="ARBA00022475"/>
    </source>
</evidence>
<gene>
    <name evidence="8" type="ORF">HCU73_10365</name>
</gene>
<feature type="transmembrane region" description="Helical" evidence="6">
    <location>
        <begin position="293"/>
        <end position="313"/>
    </location>
</feature>
<dbReference type="Pfam" id="PF07690">
    <property type="entry name" value="MFS_1"/>
    <property type="match status" value="1"/>
</dbReference>
<dbReference type="Proteomes" id="UP000526408">
    <property type="component" value="Unassembled WGS sequence"/>
</dbReference>
<dbReference type="GO" id="GO:0022857">
    <property type="term" value="F:transmembrane transporter activity"/>
    <property type="evidence" value="ECO:0007669"/>
    <property type="project" value="InterPro"/>
</dbReference>
<protein>
    <submittedName>
        <fullName evidence="8">MFS transporter</fullName>
    </submittedName>
</protein>
<evidence type="ECO:0000256" key="6">
    <source>
        <dbReference type="SAM" id="Phobius"/>
    </source>
</evidence>
<feature type="transmembrane region" description="Helical" evidence="6">
    <location>
        <begin position="269"/>
        <end position="287"/>
    </location>
</feature>
<accession>A0A7X6GZ00</accession>
<dbReference type="PANTHER" id="PTHR43124:SF3">
    <property type="entry name" value="CHLORAMPHENICOL EFFLUX PUMP RV0191"/>
    <property type="match status" value="1"/>
</dbReference>
<dbReference type="SUPFAM" id="SSF103473">
    <property type="entry name" value="MFS general substrate transporter"/>
    <property type="match status" value="1"/>
</dbReference>
<evidence type="ECO:0000256" key="3">
    <source>
        <dbReference type="ARBA" id="ARBA00022692"/>
    </source>
</evidence>
<evidence type="ECO:0000256" key="4">
    <source>
        <dbReference type="ARBA" id="ARBA00022989"/>
    </source>
</evidence>
<feature type="transmembrane region" description="Helical" evidence="6">
    <location>
        <begin position="236"/>
        <end position="257"/>
    </location>
</feature>
<reference evidence="8 9" key="1">
    <citation type="submission" date="2020-04" db="EMBL/GenBank/DDBJ databases">
        <authorList>
            <person name="Yoon J."/>
        </authorList>
    </citation>
    <scope>NUCLEOTIDE SEQUENCE [LARGE SCALE GENOMIC DNA]</scope>
    <source>
        <strain evidence="8 9">KMU-115</strain>
    </source>
</reference>
<feature type="domain" description="Major facilitator superfamily (MFS) profile" evidence="7">
    <location>
        <begin position="4"/>
        <end position="390"/>
    </location>
</feature>
<keyword evidence="4 6" id="KW-1133">Transmembrane helix</keyword>
<dbReference type="InterPro" id="IPR050189">
    <property type="entry name" value="MFS_Efflux_Transporters"/>
</dbReference>
<keyword evidence="3 6" id="KW-0812">Transmembrane</keyword>
<feature type="transmembrane region" description="Helical" evidence="6">
    <location>
        <begin position="95"/>
        <end position="117"/>
    </location>
</feature>
<feature type="transmembrane region" description="Helical" evidence="6">
    <location>
        <begin position="202"/>
        <end position="224"/>
    </location>
</feature>
<comment type="subcellular location">
    <subcellularLocation>
        <location evidence="1">Cell membrane</location>
        <topology evidence="1">Multi-pass membrane protein</topology>
    </subcellularLocation>
</comment>
<evidence type="ECO:0000256" key="1">
    <source>
        <dbReference type="ARBA" id="ARBA00004651"/>
    </source>
</evidence>
<dbReference type="GO" id="GO:0005886">
    <property type="term" value="C:plasma membrane"/>
    <property type="evidence" value="ECO:0007669"/>
    <property type="project" value="UniProtKB-SubCell"/>
</dbReference>
<sequence>MRAGIAFLIVAYMLSQFYRAFLAVLSPVLQAEIGATTGDLARASGLWFVAFALMQLPVGWALDHLGPRRTCSVLFLLGGAGGAAVFALAQGPGAITAAMVLIGMGCAPVLMSTYYIFARQFPAAIFGTLAGVTVGLSSLGNILSAAPLAALIGAFGWRETVGGFAVLTAAIALVIAALVRDPVKPEGEAKGSLIDLLRMPQLWPVMAMMFVCYFPAAGLRGLWISPYLADRFGAELAQIGTATLVMGLAMVAGNFLYGPADRLFGGRKRPILIGNTVVAALCLAFWAAPPAGFGMAVAMFALIGLFGASYPIVISHGRSFCPPHLTGRGVTLLNLFGMGGAGVMQFVSGPTFAGLAETRNPADAYGALFGIVGLAILAGLSLYAFARDSRS</sequence>
<feature type="transmembrane region" description="Helical" evidence="6">
    <location>
        <begin position="71"/>
        <end position="89"/>
    </location>
</feature>
<organism evidence="8 9">
    <name type="scientific">Roseicyclus persicicus</name>
    <dbReference type="NCBI Taxonomy" id="2650661"/>
    <lineage>
        <taxon>Bacteria</taxon>
        <taxon>Pseudomonadati</taxon>
        <taxon>Pseudomonadota</taxon>
        <taxon>Alphaproteobacteria</taxon>
        <taxon>Rhodobacterales</taxon>
        <taxon>Roseobacteraceae</taxon>
        <taxon>Roseicyclus</taxon>
    </lineage>
</organism>
<dbReference type="Gene3D" id="1.20.1250.20">
    <property type="entry name" value="MFS general substrate transporter like domains"/>
    <property type="match status" value="2"/>
</dbReference>
<dbReference type="RefSeq" id="WP_168623389.1">
    <property type="nucleotide sequence ID" value="NZ_JAAZQQ010000003.1"/>
</dbReference>
<evidence type="ECO:0000313" key="9">
    <source>
        <dbReference type="Proteomes" id="UP000526408"/>
    </source>
</evidence>
<keyword evidence="2" id="KW-1003">Cell membrane</keyword>
<feature type="transmembrane region" description="Helical" evidence="6">
    <location>
        <begin position="325"/>
        <end position="347"/>
    </location>
</feature>
<dbReference type="PROSITE" id="PS50850">
    <property type="entry name" value="MFS"/>
    <property type="match status" value="1"/>
</dbReference>
<feature type="transmembrane region" description="Helical" evidence="6">
    <location>
        <begin position="41"/>
        <end position="62"/>
    </location>
</feature>
<feature type="transmembrane region" description="Helical" evidence="6">
    <location>
        <begin position="161"/>
        <end position="181"/>
    </location>
</feature>
<feature type="transmembrane region" description="Helical" evidence="6">
    <location>
        <begin position="129"/>
        <end position="155"/>
    </location>
</feature>